<keyword evidence="6 9" id="KW-0547">Nucleotide-binding</keyword>
<keyword evidence="5 9" id="KW-0493">Microtubule</keyword>
<dbReference type="InterPro" id="IPR036525">
    <property type="entry name" value="Tubulin/FtsZ_GTPase_sf"/>
</dbReference>
<evidence type="ECO:0000256" key="9">
    <source>
        <dbReference type="RuleBase" id="RU000352"/>
    </source>
</evidence>
<evidence type="ECO:0000256" key="2">
    <source>
        <dbReference type="ARBA" id="ARBA00009636"/>
    </source>
</evidence>
<comment type="function">
    <text evidence="9">Tubulin is the major constituent of microtubules, protein filaments consisting of alpha- and beta-tubulin heterodimers. Gamma-tubulin is a key component of the gamma-tubulin ring complex (gTuRC) which mediates microtubule nucleation. The gTuRC regulates the minus-end nucleation of alpha-beta tubulin heterodimers that grow into microtubule protafilaments, a critical step in centrosome duplication and spindle formation.</text>
</comment>
<feature type="domain" description="Tubulin/FtsZ GTPase" evidence="11">
    <location>
        <begin position="48"/>
        <end position="243"/>
    </location>
</feature>
<evidence type="ECO:0000256" key="8">
    <source>
        <dbReference type="ARBA" id="ARBA00023212"/>
    </source>
</evidence>
<dbReference type="PRINTS" id="PR01164">
    <property type="entry name" value="GAMMATUBULIN"/>
</dbReference>
<comment type="similarity">
    <text evidence="2 9">Belongs to the tubulin family.</text>
</comment>
<reference evidence="12" key="1">
    <citation type="submission" date="2020-10" db="EMBL/GenBank/DDBJ databases">
        <authorList>
            <person name="Roach M.J.R."/>
        </authorList>
    </citation>
    <scope>NUCLEOTIDE SEQUENCE</scope>
    <source>
        <strain evidence="12">CBS 1945</strain>
    </source>
</reference>
<sequence>MPGEIITIQAGQCGNQVGQQFWQQMCEEHKIQMDGEPNKENLTFNDCPGVFFRSSSTGRYTPRAILIDLEPRVIHSIRQQTNDRFFDPKDIYVASEGGGAANRWAEGYMNAVRNKEEIMDMINREIDSCDNFEGFQLVHSVAGGTGSGFGSLLLEELSDRFSKKLVQTYSVFGASEVVVEPYNTVLTLKRLIQNSDANIIVDNSSLTNIVSKNLRVLSPSYSDTNSLISKVMCGATSSIRFPLSMCSSLTSILSALIPTPELHFLIPSFTPLANVFRGNTAYDVLLEVLDRKLRMCGYNEPNEVSFSLLEVLFGSENALTMQSDSIEKAKDKVRERVNFAPWCTASQVVLSQTNDSLSTDEIVHCLMLANSTASLPVLRKVLTQFDQLMRRSAFLNNYVNSDYDTEIGSIMDEFTDSREVLLDQIDEYERSKSIDYMDLDMNEPSVGNNVANPEKAANAKNADDVQME</sequence>
<evidence type="ECO:0000256" key="1">
    <source>
        <dbReference type="ARBA" id="ARBA00004267"/>
    </source>
</evidence>
<dbReference type="InterPro" id="IPR017975">
    <property type="entry name" value="Tubulin_CS"/>
</dbReference>
<dbReference type="InterPro" id="IPR002454">
    <property type="entry name" value="Gamma_tubulin"/>
</dbReference>
<evidence type="ECO:0000313" key="12">
    <source>
        <dbReference type="EMBL" id="QPG73739.1"/>
    </source>
</evidence>
<name>A0A875S1L6_EENNA</name>
<keyword evidence="8" id="KW-0206">Cytoskeleton</keyword>
<dbReference type="Proteomes" id="UP000662931">
    <property type="component" value="Chromosome 1"/>
</dbReference>
<evidence type="ECO:0000313" key="13">
    <source>
        <dbReference type="Proteomes" id="UP000662931"/>
    </source>
</evidence>
<dbReference type="SMART" id="SM00864">
    <property type="entry name" value="Tubulin"/>
    <property type="match status" value="1"/>
</dbReference>
<dbReference type="GO" id="GO:0007020">
    <property type="term" value="P:microtubule nucleation"/>
    <property type="evidence" value="ECO:0007669"/>
    <property type="project" value="InterPro"/>
</dbReference>
<dbReference type="Gene3D" id="1.10.287.600">
    <property type="entry name" value="Helix hairpin bin"/>
    <property type="match status" value="1"/>
</dbReference>
<protein>
    <recommendedName>
        <fullName evidence="3 9">Tubulin gamma chain</fullName>
    </recommendedName>
</protein>
<dbReference type="Pfam" id="PF00091">
    <property type="entry name" value="Tubulin"/>
    <property type="match status" value="1"/>
</dbReference>
<keyword evidence="13" id="KW-1185">Reference proteome</keyword>
<gene>
    <name evidence="12" type="ORF">FOA43_001052</name>
</gene>
<evidence type="ECO:0000256" key="6">
    <source>
        <dbReference type="ARBA" id="ARBA00022741"/>
    </source>
</evidence>
<dbReference type="PANTHER" id="PTHR11588">
    <property type="entry name" value="TUBULIN"/>
    <property type="match status" value="1"/>
</dbReference>
<dbReference type="Gene3D" id="3.30.1330.20">
    <property type="entry name" value="Tubulin/FtsZ, C-terminal domain"/>
    <property type="match status" value="1"/>
</dbReference>
<evidence type="ECO:0000259" key="11">
    <source>
        <dbReference type="SMART" id="SM00864"/>
    </source>
</evidence>
<evidence type="ECO:0000256" key="10">
    <source>
        <dbReference type="SAM" id="MobiDB-lite"/>
    </source>
</evidence>
<evidence type="ECO:0000256" key="5">
    <source>
        <dbReference type="ARBA" id="ARBA00022701"/>
    </source>
</evidence>
<dbReference type="GO" id="GO:0000930">
    <property type="term" value="C:gamma-tubulin complex"/>
    <property type="evidence" value="ECO:0007669"/>
    <property type="project" value="InterPro"/>
</dbReference>
<organism evidence="12 13">
    <name type="scientific">Eeniella nana</name>
    <name type="common">Yeast</name>
    <name type="synonym">Brettanomyces nanus</name>
    <dbReference type="NCBI Taxonomy" id="13502"/>
    <lineage>
        <taxon>Eukaryota</taxon>
        <taxon>Fungi</taxon>
        <taxon>Dikarya</taxon>
        <taxon>Ascomycota</taxon>
        <taxon>Saccharomycotina</taxon>
        <taxon>Pichiomycetes</taxon>
        <taxon>Pichiales</taxon>
        <taxon>Pichiaceae</taxon>
        <taxon>Brettanomyces</taxon>
    </lineage>
</organism>
<dbReference type="SUPFAM" id="SSF52490">
    <property type="entry name" value="Tubulin nucleotide-binding domain-like"/>
    <property type="match status" value="1"/>
</dbReference>
<dbReference type="InterPro" id="IPR003008">
    <property type="entry name" value="Tubulin_FtsZ_GTPase"/>
</dbReference>
<dbReference type="InterPro" id="IPR023123">
    <property type="entry name" value="Tubulin_C"/>
</dbReference>
<dbReference type="SUPFAM" id="SSF55307">
    <property type="entry name" value="Tubulin C-terminal domain-like"/>
    <property type="match status" value="1"/>
</dbReference>
<dbReference type="GO" id="GO:0031122">
    <property type="term" value="P:cytoplasmic microtubule organization"/>
    <property type="evidence" value="ECO:0007669"/>
    <property type="project" value="InterPro"/>
</dbReference>
<dbReference type="OrthoDB" id="10249382at2759"/>
<dbReference type="CDD" id="cd02188">
    <property type="entry name" value="gamma_tubulin"/>
    <property type="match status" value="1"/>
</dbReference>
<dbReference type="KEGG" id="bnn:FOA43_001052"/>
<dbReference type="RefSeq" id="XP_038777304.1">
    <property type="nucleotide sequence ID" value="XM_038921376.1"/>
</dbReference>
<evidence type="ECO:0000256" key="7">
    <source>
        <dbReference type="ARBA" id="ARBA00023134"/>
    </source>
</evidence>
<comment type="subcellular location">
    <subcellularLocation>
        <location evidence="1">Cytoplasm</location>
        <location evidence="1">Cytoskeleton</location>
        <location evidence="1">Microtubule organizing center</location>
    </subcellularLocation>
</comment>
<dbReference type="GO" id="GO:0005525">
    <property type="term" value="F:GTP binding"/>
    <property type="evidence" value="ECO:0007669"/>
    <property type="project" value="UniProtKB-UniRule"/>
</dbReference>
<dbReference type="InterPro" id="IPR018316">
    <property type="entry name" value="Tubulin/FtsZ_2-layer-sand-dom"/>
</dbReference>
<keyword evidence="4" id="KW-0963">Cytoplasm</keyword>
<accession>A0A875S1L6</accession>
<dbReference type="InterPro" id="IPR000217">
    <property type="entry name" value="Tubulin"/>
</dbReference>
<evidence type="ECO:0000256" key="4">
    <source>
        <dbReference type="ARBA" id="ARBA00022490"/>
    </source>
</evidence>
<dbReference type="InterPro" id="IPR008280">
    <property type="entry name" value="Tub_FtsZ_C"/>
</dbReference>
<dbReference type="PRINTS" id="PR01161">
    <property type="entry name" value="TUBULIN"/>
</dbReference>
<dbReference type="PROSITE" id="PS00227">
    <property type="entry name" value="TUBULIN"/>
    <property type="match status" value="1"/>
</dbReference>
<dbReference type="EMBL" id="CP064812">
    <property type="protein sequence ID" value="QPG73739.1"/>
    <property type="molecule type" value="Genomic_DNA"/>
</dbReference>
<feature type="compositionally biased region" description="Low complexity" evidence="10">
    <location>
        <begin position="448"/>
        <end position="460"/>
    </location>
</feature>
<feature type="region of interest" description="Disordered" evidence="10">
    <location>
        <begin position="443"/>
        <end position="468"/>
    </location>
</feature>
<dbReference type="AlphaFoldDB" id="A0A875S1L6"/>
<dbReference type="Gene3D" id="3.40.50.1440">
    <property type="entry name" value="Tubulin/FtsZ, GTPase domain"/>
    <property type="match status" value="1"/>
</dbReference>
<proteinExistence type="inferred from homology"/>
<dbReference type="GeneID" id="62194453"/>
<dbReference type="GO" id="GO:0005874">
    <property type="term" value="C:microtubule"/>
    <property type="evidence" value="ECO:0007669"/>
    <property type="project" value="UniProtKB-KW"/>
</dbReference>
<dbReference type="InterPro" id="IPR037103">
    <property type="entry name" value="Tubulin/FtsZ-like_C"/>
</dbReference>
<evidence type="ECO:0000256" key="3">
    <source>
        <dbReference type="ARBA" id="ARBA00018848"/>
    </source>
</evidence>
<dbReference type="Pfam" id="PF03953">
    <property type="entry name" value="Tubulin_C"/>
    <property type="match status" value="1"/>
</dbReference>
<keyword evidence="7 9" id="KW-0342">GTP-binding</keyword>